<reference evidence="1 2" key="1">
    <citation type="journal article" date="2016" name="Gene">
        <title>PacBio SMRT assembly of a complex multi-replicon genome reveals chlorocatechol degradative operon in a region of genome plasticity.</title>
        <authorList>
            <person name="Ricker N."/>
            <person name="Shen S.Y."/>
            <person name="Goordial J."/>
            <person name="Jin S."/>
            <person name="Fulthorpe R.R."/>
        </authorList>
    </citation>
    <scope>NUCLEOTIDE SEQUENCE [LARGE SCALE GENOMIC DNA]</scope>
    <source>
        <strain evidence="1 2">OLGA172</strain>
    </source>
</reference>
<dbReference type="Proteomes" id="UP000076852">
    <property type="component" value="Chromosome 1"/>
</dbReference>
<evidence type="ECO:0000313" key="1">
    <source>
        <dbReference type="EMBL" id="ANB71985.1"/>
    </source>
</evidence>
<sequence>MHSVAMRASTVKAVVSALKMRFCGCKGEMLSLTTALMAIAIGSLAFWLSQPAHLFNGGASPPASAIVTPLNRPSSPITHGLLSLELLAAMQHHSPRLMHHRWISGNKHCELNGSKATSLISHDFRVLSACPRRATAH</sequence>
<accession>A0A160FIJ9</accession>
<dbReference type="AlphaFoldDB" id="A0A160FIJ9"/>
<dbReference type="STRING" id="1804984.AYM40_06075"/>
<organism evidence="1 2">
    <name type="scientific">Paraburkholderia phytofirmans OLGA172</name>
    <dbReference type="NCBI Taxonomy" id="1417228"/>
    <lineage>
        <taxon>Bacteria</taxon>
        <taxon>Pseudomonadati</taxon>
        <taxon>Pseudomonadota</taxon>
        <taxon>Betaproteobacteria</taxon>
        <taxon>Burkholderiales</taxon>
        <taxon>Burkholderiaceae</taxon>
        <taxon>Paraburkholderia</taxon>
    </lineage>
</organism>
<evidence type="ECO:0000313" key="2">
    <source>
        <dbReference type="Proteomes" id="UP000076852"/>
    </source>
</evidence>
<proteinExistence type="predicted"/>
<dbReference type="KEGG" id="buz:AYM40_06075"/>
<gene>
    <name evidence="1" type="ORF">AYM40_06075</name>
</gene>
<dbReference type="EMBL" id="CP014578">
    <property type="protein sequence ID" value="ANB71985.1"/>
    <property type="molecule type" value="Genomic_DNA"/>
</dbReference>
<protein>
    <submittedName>
        <fullName evidence="1">Uncharacterized protein</fullName>
    </submittedName>
</protein>
<name>A0A160FIJ9_9BURK</name>
<keyword evidence="2" id="KW-1185">Reference proteome</keyword>